<dbReference type="RefSeq" id="WP_186847703.1">
    <property type="nucleotide sequence ID" value="NZ_JACOOX010000004.1"/>
</dbReference>
<protein>
    <submittedName>
        <fullName evidence="2">Uncharacterized protein</fullName>
    </submittedName>
</protein>
<dbReference type="Proteomes" id="UP000615234">
    <property type="component" value="Unassembled WGS sequence"/>
</dbReference>
<keyword evidence="3" id="KW-1185">Reference proteome</keyword>
<evidence type="ECO:0000256" key="1">
    <source>
        <dbReference type="SAM" id="MobiDB-lite"/>
    </source>
</evidence>
<evidence type="ECO:0000313" key="3">
    <source>
        <dbReference type="Proteomes" id="UP000615234"/>
    </source>
</evidence>
<organism evidence="2 3">
    <name type="scientific">Coprococcus hominis</name>
    <name type="common">ex Liu et al. 2022</name>
    <dbReference type="NCBI Taxonomy" id="2763039"/>
    <lineage>
        <taxon>Bacteria</taxon>
        <taxon>Bacillati</taxon>
        <taxon>Bacillota</taxon>
        <taxon>Clostridia</taxon>
        <taxon>Lachnospirales</taxon>
        <taxon>Lachnospiraceae</taxon>
        <taxon>Coprococcus</taxon>
    </lineage>
</organism>
<feature type="compositionally biased region" description="Low complexity" evidence="1">
    <location>
        <begin position="495"/>
        <end position="518"/>
    </location>
</feature>
<gene>
    <name evidence="2" type="ORF">H8S09_08760</name>
</gene>
<feature type="region of interest" description="Disordered" evidence="1">
    <location>
        <begin position="491"/>
        <end position="534"/>
    </location>
</feature>
<comment type="caution">
    <text evidence="2">The sequence shown here is derived from an EMBL/GenBank/DDBJ whole genome shotgun (WGS) entry which is preliminary data.</text>
</comment>
<feature type="compositionally biased region" description="Acidic residues" evidence="1">
    <location>
        <begin position="519"/>
        <end position="534"/>
    </location>
</feature>
<dbReference type="AlphaFoldDB" id="A0A8I0AFJ9"/>
<reference evidence="2 3" key="1">
    <citation type="submission" date="2020-08" db="EMBL/GenBank/DDBJ databases">
        <title>Genome public.</title>
        <authorList>
            <person name="Liu C."/>
            <person name="Sun Q."/>
        </authorList>
    </citation>
    <scope>NUCLEOTIDE SEQUENCE [LARGE SCALE GENOMIC DNA]</scope>
    <source>
        <strain evidence="2 3">NSJ-10</strain>
    </source>
</reference>
<name>A0A8I0AFJ9_9FIRM</name>
<proteinExistence type="predicted"/>
<accession>A0A8I0AFJ9</accession>
<dbReference type="EMBL" id="JACOOX010000004">
    <property type="protein sequence ID" value="MBC5662983.1"/>
    <property type="molecule type" value="Genomic_DNA"/>
</dbReference>
<evidence type="ECO:0000313" key="2">
    <source>
        <dbReference type="EMBL" id="MBC5662983.1"/>
    </source>
</evidence>
<sequence>MKKIRKETVGNKTTQVSRKMRYKKMAALAIAGVLATGTALTGCGKKNIDYSVDGESGNGGSSDSGSLQGKYGIPESCDTTLDAGSSGISKLAIEADEVTVPDTVDLPTVYVKRKESSNDTRKQIVEAVLEKDKGIYTYDYNNMTKADIQDQIDEYEKEKKDSAANGDNSSASWFDSMISDLKDQLQNAPDEYPAADDYSGSAFIGEINGRKYIMYMDDQEGGSGSVGLKDSLITYRPKDGMNGVYYSTPDSGDDLSDADVSASNVCTFTKEEAQSIADDFIGKVGISDASLTDTQDLYWYYYGTDGNTEAVDVDGYVFTYSRAINNQTTDVPAAWNVDNITQDDGSVSIPAETCTVYVDSNGIISASWVSYLETTGKTESNELLSFKELLEKANKNIAEYYTTYPTRYKKVEFNSMKLGYYLEKTDEEGTFKYVPAWILTQYEDMTDSTNETYPTQMVVLDATDGTVIDLMELSKSLGTYQSYETDTIARDVSDDGSSSISTIDDDTNTSGDSTGSEGDSTEGDADTTGDTTEE</sequence>